<evidence type="ECO:0000313" key="3">
    <source>
        <dbReference type="Proteomes" id="UP000835052"/>
    </source>
</evidence>
<dbReference type="AlphaFoldDB" id="A0A8S1HUX2"/>
<feature type="compositionally biased region" description="Polar residues" evidence="1">
    <location>
        <begin position="26"/>
        <end position="51"/>
    </location>
</feature>
<keyword evidence="3" id="KW-1185">Reference proteome</keyword>
<dbReference type="Proteomes" id="UP000835052">
    <property type="component" value="Unassembled WGS sequence"/>
</dbReference>
<name>A0A8S1HUX2_9PELO</name>
<feature type="non-terminal residue" evidence="2">
    <location>
        <position position="1"/>
    </location>
</feature>
<gene>
    <name evidence="2" type="ORF">CAUJ_LOCUS16265</name>
</gene>
<reference evidence="2" key="1">
    <citation type="submission" date="2020-10" db="EMBL/GenBank/DDBJ databases">
        <authorList>
            <person name="Kikuchi T."/>
        </authorList>
    </citation>
    <scope>NUCLEOTIDE SEQUENCE</scope>
    <source>
        <strain evidence="2">NKZ352</strain>
    </source>
</reference>
<evidence type="ECO:0000256" key="1">
    <source>
        <dbReference type="SAM" id="MobiDB-lite"/>
    </source>
</evidence>
<comment type="caution">
    <text evidence="2">The sequence shown here is derived from an EMBL/GenBank/DDBJ whole genome shotgun (WGS) entry which is preliminary data.</text>
</comment>
<sequence>MKEKRIRKRNSKYGDDDNINQHKKASNTSISSTGGATKPSEQPSQTVNDQDSVTRHENARQTSISSTGGATKPSEQPSQTVADPAIDDSAKLILPPLSTPSADDTAVDQMDSTFTSKHTITVPFKHVFMGQEGGALFRDVSHDKVAFLINEYGGDTSVKALDQQLASSFIIITSKDTPTDPLSNPPRHFLVFEGKPVDVKILMCRAEDYIILKAASATFDSIVDGTAQPLHTRFRCLPSDLLISIE</sequence>
<accession>A0A8S1HUX2</accession>
<protein>
    <submittedName>
        <fullName evidence="2">Uncharacterized protein</fullName>
    </submittedName>
</protein>
<feature type="region of interest" description="Disordered" evidence="1">
    <location>
        <begin position="1"/>
        <end position="82"/>
    </location>
</feature>
<feature type="compositionally biased region" description="Polar residues" evidence="1">
    <location>
        <begin position="60"/>
        <end position="81"/>
    </location>
</feature>
<evidence type="ECO:0000313" key="2">
    <source>
        <dbReference type="EMBL" id="CAD6200370.1"/>
    </source>
</evidence>
<organism evidence="2 3">
    <name type="scientific">Caenorhabditis auriculariae</name>
    <dbReference type="NCBI Taxonomy" id="2777116"/>
    <lineage>
        <taxon>Eukaryota</taxon>
        <taxon>Metazoa</taxon>
        <taxon>Ecdysozoa</taxon>
        <taxon>Nematoda</taxon>
        <taxon>Chromadorea</taxon>
        <taxon>Rhabditida</taxon>
        <taxon>Rhabditina</taxon>
        <taxon>Rhabditomorpha</taxon>
        <taxon>Rhabditoidea</taxon>
        <taxon>Rhabditidae</taxon>
        <taxon>Peloderinae</taxon>
        <taxon>Caenorhabditis</taxon>
    </lineage>
</organism>
<dbReference type="EMBL" id="CAJGYM010000398">
    <property type="protein sequence ID" value="CAD6200370.1"/>
    <property type="molecule type" value="Genomic_DNA"/>
</dbReference>
<feature type="compositionally biased region" description="Basic residues" evidence="1">
    <location>
        <begin position="1"/>
        <end position="11"/>
    </location>
</feature>
<proteinExistence type="predicted"/>